<gene>
    <name evidence="2" type="ORF">ACFFRN_46930</name>
</gene>
<dbReference type="EMBL" id="JBHMCE010000024">
    <property type="protein sequence ID" value="MFB9534174.1"/>
    <property type="molecule type" value="Genomic_DNA"/>
</dbReference>
<feature type="compositionally biased region" description="Basic and acidic residues" evidence="1">
    <location>
        <begin position="66"/>
        <end position="81"/>
    </location>
</feature>
<comment type="caution">
    <text evidence="2">The sequence shown here is derived from an EMBL/GenBank/DDBJ whole genome shotgun (WGS) entry which is preliminary data.</text>
</comment>
<dbReference type="RefSeq" id="WP_346119758.1">
    <property type="nucleotide sequence ID" value="NZ_BAAAXC010000009.1"/>
</dbReference>
<sequence>MKPEERASAEAVYQEWLAKVMAAYASDQPVAEIATEYRLTADALAKLASREGVSRPKGTPRRSRKQTRESLQPRDEPPAIQ</sequence>
<keyword evidence="3" id="KW-1185">Reference proteome</keyword>
<organism evidence="2 3">
    <name type="scientific">Nonomuraea roseola</name>
    <dbReference type="NCBI Taxonomy" id="46179"/>
    <lineage>
        <taxon>Bacteria</taxon>
        <taxon>Bacillati</taxon>
        <taxon>Actinomycetota</taxon>
        <taxon>Actinomycetes</taxon>
        <taxon>Streptosporangiales</taxon>
        <taxon>Streptosporangiaceae</taxon>
        <taxon>Nonomuraea</taxon>
    </lineage>
</organism>
<name>A0ABV5QFQ4_9ACTN</name>
<feature type="region of interest" description="Disordered" evidence="1">
    <location>
        <begin position="48"/>
        <end position="81"/>
    </location>
</feature>
<reference evidence="2 3" key="1">
    <citation type="submission" date="2024-09" db="EMBL/GenBank/DDBJ databases">
        <authorList>
            <person name="Sun Q."/>
            <person name="Mori K."/>
        </authorList>
    </citation>
    <scope>NUCLEOTIDE SEQUENCE [LARGE SCALE GENOMIC DNA]</scope>
    <source>
        <strain evidence="2 3">JCM 3323</strain>
    </source>
</reference>
<dbReference type="Proteomes" id="UP001589646">
    <property type="component" value="Unassembled WGS sequence"/>
</dbReference>
<proteinExistence type="predicted"/>
<evidence type="ECO:0000313" key="3">
    <source>
        <dbReference type="Proteomes" id="UP001589646"/>
    </source>
</evidence>
<evidence type="ECO:0000313" key="2">
    <source>
        <dbReference type="EMBL" id="MFB9534174.1"/>
    </source>
</evidence>
<protein>
    <submittedName>
        <fullName evidence="2">Uncharacterized protein</fullName>
    </submittedName>
</protein>
<evidence type="ECO:0000256" key="1">
    <source>
        <dbReference type="SAM" id="MobiDB-lite"/>
    </source>
</evidence>
<accession>A0ABV5QFQ4</accession>